<proteinExistence type="predicted"/>
<keyword evidence="2" id="KW-1185">Reference proteome</keyword>
<organism evidence="1 2">
    <name type="scientific">Trapa incisa</name>
    <dbReference type="NCBI Taxonomy" id="236973"/>
    <lineage>
        <taxon>Eukaryota</taxon>
        <taxon>Viridiplantae</taxon>
        <taxon>Streptophyta</taxon>
        <taxon>Embryophyta</taxon>
        <taxon>Tracheophyta</taxon>
        <taxon>Spermatophyta</taxon>
        <taxon>Magnoliopsida</taxon>
        <taxon>eudicotyledons</taxon>
        <taxon>Gunneridae</taxon>
        <taxon>Pentapetalae</taxon>
        <taxon>rosids</taxon>
        <taxon>malvids</taxon>
        <taxon>Myrtales</taxon>
        <taxon>Lythraceae</taxon>
        <taxon>Trapa</taxon>
    </lineage>
</organism>
<dbReference type="EMBL" id="JAXIOK010000019">
    <property type="protein sequence ID" value="KAK4747511.1"/>
    <property type="molecule type" value="Genomic_DNA"/>
</dbReference>
<gene>
    <name evidence="1" type="ORF">SAY87_014097</name>
</gene>
<dbReference type="InterPro" id="IPR010325">
    <property type="entry name" value="Rhamnogal_lyase"/>
</dbReference>
<dbReference type="Pfam" id="PF06045">
    <property type="entry name" value="Rhamnogal_lyase"/>
    <property type="match status" value="1"/>
</dbReference>
<evidence type="ECO:0000313" key="2">
    <source>
        <dbReference type="Proteomes" id="UP001345219"/>
    </source>
</evidence>
<name>A0AAN7GN74_9MYRT</name>
<evidence type="ECO:0008006" key="3">
    <source>
        <dbReference type="Google" id="ProtNLM"/>
    </source>
</evidence>
<accession>A0AAN7GN74</accession>
<comment type="caution">
    <text evidence="1">The sequence shown here is derived from an EMBL/GenBank/DDBJ whole genome shotgun (WGS) entry which is preliminary data.</text>
</comment>
<dbReference type="AlphaFoldDB" id="A0AAN7GN74"/>
<protein>
    <recommendedName>
        <fullName evidence="3">Rhamnogalacturonate lyase</fullName>
    </recommendedName>
</protein>
<dbReference type="Proteomes" id="UP001345219">
    <property type="component" value="Chromosome 12"/>
</dbReference>
<sequence length="436" mass="49633">MGLCSSKKLKVKAGALSPQKLMVGKPPRDIHGDKSAQGMPSPPVKLLIQDRHVVVDNGIIQVTFSKPDGIVTGIRYDGIDNLLEIWNQEHNRGYWDLVWSAPGNKGIFDVIKGTNFTVVLNNEEQVELSFVRMWDISLENKYVPLNIDKRFIVLRGTPGFYSYAIYEHLPEWPPFEIIETRITFKLRKDKFQYMAIADDKQRKMPLPDDRMHGRCQPLAYPEAVLLVNPVDPELKGEVDDKYQYSLPNKDIFVHGWMSFKPPSNEFRSGGPLKQNLTSHVRPTSLSVFLSGHYAGKDLLPKFGPGELWKKVFGPVLIYINSATDANPRLLWEDAKMQMMTEVESWPYSFPASEDFHKPHQRGNVSGRLLIRDRYISENDIPAEGAYVGLAPPGDVGSWQRECKIILLLNIVLQSEILLHVFLSFSLSSFPLDFFHP</sequence>
<dbReference type="PANTHER" id="PTHR32018">
    <property type="entry name" value="RHAMNOGALACTURONATE LYASE FAMILY PROTEIN"/>
    <property type="match status" value="1"/>
</dbReference>
<dbReference type="CDD" id="cd10320">
    <property type="entry name" value="RGL4_N"/>
    <property type="match status" value="1"/>
</dbReference>
<dbReference type="InterPro" id="IPR051850">
    <property type="entry name" value="Polysacch_Lyase_4"/>
</dbReference>
<evidence type="ECO:0000313" key="1">
    <source>
        <dbReference type="EMBL" id="KAK4747511.1"/>
    </source>
</evidence>
<dbReference type="PANTHER" id="PTHR32018:SF8">
    <property type="entry name" value="RHAMNOGALACTURONAN ENDOLYASE"/>
    <property type="match status" value="1"/>
</dbReference>
<reference evidence="1 2" key="1">
    <citation type="journal article" date="2023" name="Hortic Res">
        <title>Pangenome of water caltrop reveals structural variations and asymmetric subgenome divergence after allopolyploidization.</title>
        <authorList>
            <person name="Zhang X."/>
            <person name="Chen Y."/>
            <person name="Wang L."/>
            <person name="Yuan Y."/>
            <person name="Fang M."/>
            <person name="Shi L."/>
            <person name="Lu R."/>
            <person name="Comes H.P."/>
            <person name="Ma Y."/>
            <person name="Chen Y."/>
            <person name="Huang G."/>
            <person name="Zhou Y."/>
            <person name="Zheng Z."/>
            <person name="Qiu Y."/>
        </authorList>
    </citation>
    <scope>NUCLEOTIDE SEQUENCE [LARGE SCALE GENOMIC DNA]</scope>
    <source>
        <tissue evidence="1">Roots</tissue>
    </source>
</reference>